<dbReference type="RefSeq" id="WP_089805508.1">
    <property type="nucleotide sequence ID" value="NZ_FOYT01000001.1"/>
</dbReference>
<organism evidence="2 3">
    <name type="scientific">Halogeometricum rufum</name>
    <dbReference type="NCBI Taxonomy" id="553469"/>
    <lineage>
        <taxon>Archaea</taxon>
        <taxon>Methanobacteriati</taxon>
        <taxon>Methanobacteriota</taxon>
        <taxon>Stenosarchaea group</taxon>
        <taxon>Halobacteria</taxon>
        <taxon>Halobacteriales</taxon>
        <taxon>Haloferacaceae</taxon>
        <taxon>Halogeometricum</taxon>
    </lineage>
</organism>
<sequence length="120" mass="13402">MTFAHKLEYAGSKPYQPERDRVDAGDMTYYEFEMLSQDEVYQRLAEVRWLASELEGDLAGDTDIHEDTRASLFRAVAATDAPLAAAVDYYVAQWLAEFREGWGAPEGPSDDGSDAAREDA</sequence>
<dbReference type="STRING" id="553469.SAMN04487947_1200"/>
<feature type="region of interest" description="Disordered" evidence="1">
    <location>
        <begin position="101"/>
        <end position="120"/>
    </location>
</feature>
<dbReference type="OrthoDB" id="303371at2157"/>
<reference evidence="3" key="1">
    <citation type="submission" date="2016-10" db="EMBL/GenBank/DDBJ databases">
        <authorList>
            <person name="Varghese N."/>
            <person name="Submissions S."/>
        </authorList>
    </citation>
    <scope>NUCLEOTIDE SEQUENCE [LARGE SCALE GENOMIC DNA]</scope>
    <source>
        <strain evidence="3">CGMCC 1.7736</strain>
    </source>
</reference>
<dbReference type="AlphaFoldDB" id="A0A1I6GIB2"/>
<gene>
    <name evidence="2" type="ORF">SAMN04487947_1200</name>
</gene>
<name>A0A1I6GIB2_9EURY</name>
<proteinExistence type="predicted"/>
<dbReference type="Proteomes" id="UP000198531">
    <property type="component" value="Unassembled WGS sequence"/>
</dbReference>
<protein>
    <submittedName>
        <fullName evidence="2">Uncharacterized protein</fullName>
    </submittedName>
</protein>
<evidence type="ECO:0000256" key="1">
    <source>
        <dbReference type="SAM" id="MobiDB-lite"/>
    </source>
</evidence>
<dbReference type="EMBL" id="FOYT01000001">
    <property type="protein sequence ID" value="SFR41916.1"/>
    <property type="molecule type" value="Genomic_DNA"/>
</dbReference>
<keyword evidence="3" id="KW-1185">Reference proteome</keyword>
<evidence type="ECO:0000313" key="2">
    <source>
        <dbReference type="EMBL" id="SFR41916.1"/>
    </source>
</evidence>
<accession>A0A1I6GIB2</accession>
<evidence type="ECO:0000313" key="3">
    <source>
        <dbReference type="Proteomes" id="UP000198531"/>
    </source>
</evidence>